<dbReference type="STRING" id="550983.A4R26_32680"/>
<dbReference type="InterPro" id="IPR012373">
    <property type="entry name" value="Ferrdict_sens_TM"/>
</dbReference>
<keyword evidence="1" id="KW-1133">Transmembrane helix</keyword>
<proteinExistence type="predicted"/>
<evidence type="ECO:0000313" key="4">
    <source>
        <dbReference type="EMBL" id="OQP67825.1"/>
    </source>
</evidence>
<dbReference type="OrthoDB" id="629393at2"/>
<dbReference type="RefSeq" id="WP_081160733.1">
    <property type="nucleotide sequence ID" value="NZ_LWBP01000008.1"/>
</dbReference>
<evidence type="ECO:0000313" key="5">
    <source>
        <dbReference type="Proteomes" id="UP000192276"/>
    </source>
</evidence>
<evidence type="ECO:0000259" key="2">
    <source>
        <dbReference type="Pfam" id="PF04773"/>
    </source>
</evidence>
<dbReference type="Proteomes" id="UP000192276">
    <property type="component" value="Unassembled WGS sequence"/>
</dbReference>
<dbReference type="PANTHER" id="PTHR30273:SF2">
    <property type="entry name" value="PROTEIN FECR"/>
    <property type="match status" value="1"/>
</dbReference>
<sequence length="408" mass="46226">MRDEHYLIAELLQKYPDLNQEEREQFNQWLEQGNNKEFFNQILDKEILEEELRQLDELKIESEQRGSWEKLLQFRVKPQKLNTIWLNNWKMYAAAASIITILGVGGLIWYKSQRVNNQVVQVEESKAPIITDADPGQFKARLTLADGSTVVLDTATTKQLAQQGSVQVLNKDGKLVYQQGGEAGSDEVLYNTLQTTKGQTYATVLADGSRVWLNSESSIRYPVAFRGSERKVFITGEAYFEVVPSYLKDKDGKGGKQSFKVEVGNMEIEVLGTHFNINAYADEDVLRTTLLEGKIKIITGGISTMLAPGQQAQLKRGTSFLQVTDNSDVEQAVAWKNGYFQFGDDDLKTVMRQLARWYDVEVIYQGGVSSDTYGGRINRNSKASEVLTILERNRVHFKIEGKKIIVTR</sequence>
<name>A0A1V9GAY3_9BACT</name>
<dbReference type="EMBL" id="LWBP01000008">
    <property type="protein sequence ID" value="OQP67825.1"/>
    <property type="molecule type" value="Genomic_DNA"/>
</dbReference>
<dbReference type="GO" id="GO:0016989">
    <property type="term" value="F:sigma factor antagonist activity"/>
    <property type="evidence" value="ECO:0007669"/>
    <property type="project" value="TreeGrafter"/>
</dbReference>
<reference evidence="5" key="1">
    <citation type="submission" date="2016-04" db="EMBL/GenBank/DDBJ databases">
        <authorList>
            <person name="Chen L."/>
            <person name="Zhuang W."/>
            <person name="Wang G."/>
        </authorList>
    </citation>
    <scope>NUCLEOTIDE SEQUENCE [LARGE SCALE GENOMIC DNA]</scope>
    <source>
        <strain evidence="5">208</strain>
    </source>
</reference>
<dbReference type="InterPro" id="IPR006860">
    <property type="entry name" value="FecR"/>
</dbReference>
<feature type="domain" description="Protein FecR C-terminal" evidence="3">
    <location>
        <begin position="339"/>
        <end position="406"/>
    </location>
</feature>
<dbReference type="Pfam" id="PF16344">
    <property type="entry name" value="FecR_C"/>
    <property type="match status" value="1"/>
</dbReference>
<feature type="domain" description="FecR protein" evidence="2">
    <location>
        <begin position="192"/>
        <end position="296"/>
    </location>
</feature>
<accession>A0A1V9GAY3</accession>
<keyword evidence="1" id="KW-0472">Membrane</keyword>
<evidence type="ECO:0008006" key="6">
    <source>
        <dbReference type="Google" id="ProtNLM"/>
    </source>
</evidence>
<evidence type="ECO:0000256" key="1">
    <source>
        <dbReference type="SAM" id="Phobius"/>
    </source>
</evidence>
<gene>
    <name evidence="4" type="ORF">A4R26_32680</name>
</gene>
<protein>
    <recommendedName>
        <fullName evidence="6">Iron dicitrate transport regulator FecR</fullName>
    </recommendedName>
</protein>
<dbReference type="Gene3D" id="2.60.120.1440">
    <property type="match status" value="1"/>
</dbReference>
<keyword evidence="1" id="KW-0812">Transmembrane</keyword>
<dbReference type="Pfam" id="PF04773">
    <property type="entry name" value="FecR"/>
    <property type="match status" value="1"/>
</dbReference>
<feature type="transmembrane region" description="Helical" evidence="1">
    <location>
        <begin position="89"/>
        <end position="110"/>
    </location>
</feature>
<evidence type="ECO:0000259" key="3">
    <source>
        <dbReference type="Pfam" id="PF16344"/>
    </source>
</evidence>
<dbReference type="InterPro" id="IPR032508">
    <property type="entry name" value="FecR_C"/>
</dbReference>
<keyword evidence="5" id="KW-1185">Reference proteome</keyword>
<comment type="caution">
    <text evidence="4">The sequence shown here is derived from an EMBL/GenBank/DDBJ whole genome shotgun (WGS) entry which is preliminary data.</text>
</comment>
<organism evidence="4 5">
    <name type="scientific">Niastella populi</name>
    <dbReference type="NCBI Taxonomy" id="550983"/>
    <lineage>
        <taxon>Bacteria</taxon>
        <taxon>Pseudomonadati</taxon>
        <taxon>Bacteroidota</taxon>
        <taxon>Chitinophagia</taxon>
        <taxon>Chitinophagales</taxon>
        <taxon>Chitinophagaceae</taxon>
        <taxon>Niastella</taxon>
    </lineage>
</organism>
<dbReference type="Gene3D" id="3.55.50.30">
    <property type="match status" value="1"/>
</dbReference>
<dbReference type="AlphaFoldDB" id="A0A1V9GAY3"/>
<dbReference type="PANTHER" id="PTHR30273">
    <property type="entry name" value="PERIPLASMIC SIGNAL SENSOR AND SIGMA FACTOR ACTIVATOR FECR-RELATED"/>
    <property type="match status" value="1"/>
</dbReference>